<proteinExistence type="predicted"/>
<reference evidence="3" key="1">
    <citation type="submission" date="2017-08" db="EMBL/GenBank/DDBJ databases">
        <title>Direct submision.</title>
        <authorList>
            <person name="Kim S.-J."/>
            <person name="Rhee S.-K."/>
        </authorList>
    </citation>
    <scope>NUCLEOTIDE SEQUENCE [LARGE SCALE GENOMIC DNA]</scope>
    <source>
        <strain evidence="3">GI5</strain>
    </source>
</reference>
<dbReference type="InterPro" id="IPR008928">
    <property type="entry name" value="6-hairpin_glycosidase_sf"/>
</dbReference>
<evidence type="ECO:0000313" key="2">
    <source>
        <dbReference type="EMBL" id="AUM13590.1"/>
    </source>
</evidence>
<dbReference type="EMBL" id="CP022684">
    <property type="protein sequence ID" value="AUM13590.1"/>
    <property type="molecule type" value="Genomic_DNA"/>
</dbReference>
<dbReference type="SUPFAM" id="SSF48208">
    <property type="entry name" value="Six-hairpin glycosidases"/>
    <property type="match status" value="1"/>
</dbReference>
<feature type="domain" description="PcRGLX/YetA-like N-terminal RIFT barrel" evidence="1">
    <location>
        <begin position="36"/>
        <end position="94"/>
    </location>
</feature>
<dbReference type="GO" id="GO:0005975">
    <property type="term" value="P:carbohydrate metabolic process"/>
    <property type="evidence" value="ECO:0007669"/>
    <property type="project" value="InterPro"/>
</dbReference>
<evidence type="ECO:0000259" key="1">
    <source>
        <dbReference type="Pfam" id="PF19501"/>
    </source>
</evidence>
<dbReference type="AlphaFoldDB" id="A0A2K9LMW7"/>
<dbReference type="Pfam" id="PF19501">
    <property type="entry name" value="PcRGLX_1st"/>
    <property type="match status" value="1"/>
</dbReference>
<protein>
    <recommendedName>
        <fullName evidence="1">PcRGLX/YetA-like N-terminal RIFT barrel domain-containing protein</fullName>
    </recommendedName>
</protein>
<organism evidence="2 3">
    <name type="scientific">Ketobacter alkanivorans</name>
    <dbReference type="NCBI Taxonomy" id="1917421"/>
    <lineage>
        <taxon>Bacteria</taxon>
        <taxon>Pseudomonadati</taxon>
        <taxon>Pseudomonadota</taxon>
        <taxon>Gammaproteobacteria</taxon>
        <taxon>Pseudomonadales</taxon>
        <taxon>Ketobacteraceae</taxon>
        <taxon>Ketobacter</taxon>
    </lineage>
</organism>
<dbReference type="KEGG" id="kak:Kalk_14690"/>
<dbReference type="Proteomes" id="UP000235116">
    <property type="component" value="Chromosome"/>
</dbReference>
<sequence length="888" mass="99814">MVQKSEINLPSGNVTVIMKLVDIKLRETEGIGRRDEPVCFGVPLPAGAVSGVSRIRLKDGSEDLPLDRSATQYWPDGSVRWCLLDTVVAVAAGAEKTLELCVDEHTNTQSGVRVVVGGPDQPCTVDTGVAQFQVDTSAIGVSHDQSSLKFDSPQLQMSGYRPTMTVQSAQWSATEAQAKILLTQQGAYLGDQGQVLCRFESELAFHAHSAKVHWQFTLHNPRAAQHPGGLWDLGDPASLIFQGLEFSLGLPAAGGLKVQPEPGLEWSTMAEQWSLYQASSGGEHWDSLNHVDRSGQCNLDFSGYRLQSGDQEGSGGRASPLLYHTIGCGVYIDRFWQNFPKAIETDTSSLSFQLFPPCCPYEHELQPGERKTHRIRFDFAADEPNCQGLRSPLQVNLPPEYVAETAAIQHFAVGKESIDELIQVGLDERTGFQAKREIIDEYGWRNFGDIFADHESLYLTQGKLFISHYNNQYDPLYGFLRQYLHSGDPRWMTMANELAWHIGDIDIYSTVEDREEYNGGLFWHTDHYVDAFSASHRTYSRHQKPNGQDVTQGGGPGAEHCYTHGLMLHHCLTGCDRSRQAVLQLTQWITRFYEGTGTLVETLFDIKSRVLPRIRNADDPGKILDHRYPFNRGVGNYVNALLDSHALTGDDAYLQQAERVIGLTFSPQDNIADRNLADVETTWFYSIFLQAVARFLEVKKLRGERSTAGYGFVSSAFIKYAQWIADHDRPYLSQPDILEFPNDTWVAQDIRKACILYYASSYAADEEHRSALLKRADYFYQYVYDALMKSDTRHYSRILAILMQNHGVNGYFSPGDRLQESEAVIATQAGAGNSPYRSRSQIILIAVRDVIKAFFRVSLRKELGWLRHRHQAFARVYSRLYGPSGQNQ</sequence>
<evidence type="ECO:0000313" key="3">
    <source>
        <dbReference type="Proteomes" id="UP000235116"/>
    </source>
</evidence>
<name>A0A2K9LMW7_9GAMM</name>
<dbReference type="InterPro" id="IPR048329">
    <property type="entry name" value="PcRGLX_1st"/>
</dbReference>
<gene>
    <name evidence="2" type="ORF">Kalk_14690</name>
</gene>
<keyword evidence="3" id="KW-1185">Reference proteome</keyword>
<accession>A0A2K9LMW7</accession>